<accession>A0AAW2BDY4</accession>
<protein>
    <recommendedName>
        <fullName evidence="1">Aminotransferase-like plant mobile domain-containing protein</fullName>
    </recommendedName>
</protein>
<sequence length="266" mass="30202">MTITLQDMGVIMGVLVGGLSVVEFTHMQDWGDLCIELLGHRPLNKQVGVGKNAAVMEGPRVKSKWLEEWFSNPLLANATEVLVQQYARFYILGMLGGMLFMDKSGEWLSIMYLQFFNLISNGKNYSWGSAELSWLYRYLCKASEKTAQQIGSVLLLVQLWAWVRLSGSHTEIIWVPCSHIVQQANTYEGFIHLEGVESDLFLSLKALESLNHLERLNLEQTHVRDAALKPLSTFQELRDLSLKYFPYRCLPALPVISSKADKPWCS</sequence>
<dbReference type="InterPro" id="IPR044824">
    <property type="entry name" value="MAIN-like"/>
</dbReference>
<evidence type="ECO:0000313" key="3">
    <source>
        <dbReference type="Proteomes" id="UP001459277"/>
    </source>
</evidence>
<feature type="domain" description="Aminotransferase-like plant mobile" evidence="1">
    <location>
        <begin position="1"/>
        <end position="170"/>
    </location>
</feature>
<dbReference type="AlphaFoldDB" id="A0AAW2BDY4"/>
<dbReference type="GO" id="GO:0010073">
    <property type="term" value="P:meristem maintenance"/>
    <property type="evidence" value="ECO:0007669"/>
    <property type="project" value="InterPro"/>
</dbReference>
<dbReference type="PANTHER" id="PTHR46033:SF8">
    <property type="entry name" value="PROTEIN MAINTENANCE OF MERISTEMS-LIKE"/>
    <property type="match status" value="1"/>
</dbReference>
<comment type="caution">
    <text evidence="2">The sequence shown here is derived from an EMBL/GenBank/DDBJ whole genome shotgun (WGS) entry which is preliminary data.</text>
</comment>
<dbReference type="PANTHER" id="PTHR46033">
    <property type="entry name" value="PROTEIN MAIN-LIKE 2"/>
    <property type="match status" value="1"/>
</dbReference>
<reference evidence="2 3" key="1">
    <citation type="submission" date="2024-01" db="EMBL/GenBank/DDBJ databases">
        <title>A telomere-to-telomere, gap-free genome of sweet tea (Lithocarpus litseifolius).</title>
        <authorList>
            <person name="Zhou J."/>
        </authorList>
    </citation>
    <scope>NUCLEOTIDE SEQUENCE [LARGE SCALE GENOMIC DNA]</scope>
    <source>
        <strain evidence="2">Zhou-2022a</strain>
        <tissue evidence="2">Leaf</tissue>
    </source>
</reference>
<gene>
    <name evidence="2" type="ORF">SO802_033729</name>
</gene>
<keyword evidence="3" id="KW-1185">Reference proteome</keyword>
<dbReference type="EMBL" id="JAZDWU010000012">
    <property type="protein sequence ID" value="KAK9984204.1"/>
    <property type="molecule type" value="Genomic_DNA"/>
</dbReference>
<evidence type="ECO:0000259" key="1">
    <source>
        <dbReference type="Pfam" id="PF10536"/>
    </source>
</evidence>
<name>A0AAW2BDY4_9ROSI</name>
<dbReference type="InterPro" id="IPR019557">
    <property type="entry name" value="AminoTfrase-like_pln_mobile"/>
</dbReference>
<evidence type="ECO:0000313" key="2">
    <source>
        <dbReference type="EMBL" id="KAK9984204.1"/>
    </source>
</evidence>
<dbReference type="Pfam" id="PF10536">
    <property type="entry name" value="PMD"/>
    <property type="match status" value="1"/>
</dbReference>
<proteinExistence type="predicted"/>
<organism evidence="2 3">
    <name type="scientific">Lithocarpus litseifolius</name>
    <dbReference type="NCBI Taxonomy" id="425828"/>
    <lineage>
        <taxon>Eukaryota</taxon>
        <taxon>Viridiplantae</taxon>
        <taxon>Streptophyta</taxon>
        <taxon>Embryophyta</taxon>
        <taxon>Tracheophyta</taxon>
        <taxon>Spermatophyta</taxon>
        <taxon>Magnoliopsida</taxon>
        <taxon>eudicotyledons</taxon>
        <taxon>Gunneridae</taxon>
        <taxon>Pentapetalae</taxon>
        <taxon>rosids</taxon>
        <taxon>fabids</taxon>
        <taxon>Fagales</taxon>
        <taxon>Fagaceae</taxon>
        <taxon>Lithocarpus</taxon>
    </lineage>
</organism>
<dbReference type="Proteomes" id="UP001459277">
    <property type="component" value="Unassembled WGS sequence"/>
</dbReference>